<keyword evidence="5 9" id="KW-0653">Protein transport</keyword>
<dbReference type="PANTHER" id="PTHR33162:SF1">
    <property type="entry name" value="SEC-INDEPENDENT PROTEIN TRANSLOCASE PROTEIN TATA, CHLOROPLASTIC"/>
    <property type="match status" value="1"/>
</dbReference>
<evidence type="ECO:0000256" key="7">
    <source>
        <dbReference type="ARBA" id="ARBA00023010"/>
    </source>
</evidence>
<evidence type="ECO:0000256" key="6">
    <source>
        <dbReference type="ARBA" id="ARBA00022989"/>
    </source>
</evidence>
<evidence type="ECO:0000256" key="1">
    <source>
        <dbReference type="ARBA" id="ARBA00004167"/>
    </source>
</evidence>
<dbReference type="InterPro" id="IPR018448">
    <property type="entry name" value="TatB"/>
</dbReference>
<comment type="similarity">
    <text evidence="9">Belongs to the TatB family.</text>
</comment>
<evidence type="ECO:0000313" key="12">
    <source>
        <dbReference type="Proteomes" id="UP001481413"/>
    </source>
</evidence>
<keyword evidence="7 9" id="KW-0811">Translocation</keyword>
<comment type="caution">
    <text evidence="11">The sequence shown here is derived from an EMBL/GenBank/DDBJ whole genome shotgun (WGS) entry which is preliminary data.</text>
</comment>
<keyword evidence="3 9" id="KW-1003">Cell membrane</keyword>
<feature type="region of interest" description="Disordered" evidence="10">
    <location>
        <begin position="56"/>
        <end position="112"/>
    </location>
</feature>
<dbReference type="Pfam" id="PF02416">
    <property type="entry name" value="TatA_B_E"/>
    <property type="match status" value="1"/>
</dbReference>
<evidence type="ECO:0000256" key="3">
    <source>
        <dbReference type="ARBA" id="ARBA00022475"/>
    </source>
</evidence>
<keyword evidence="12" id="KW-1185">Reference proteome</keyword>
<dbReference type="Gene3D" id="1.20.5.3310">
    <property type="match status" value="1"/>
</dbReference>
<evidence type="ECO:0000256" key="2">
    <source>
        <dbReference type="ARBA" id="ARBA00022448"/>
    </source>
</evidence>
<evidence type="ECO:0000256" key="4">
    <source>
        <dbReference type="ARBA" id="ARBA00022692"/>
    </source>
</evidence>
<dbReference type="NCBIfam" id="TIGR01410">
    <property type="entry name" value="tatB"/>
    <property type="match status" value="1"/>
</dbReference>
<evidence type="ECO:0000256" key="9">
    <source>
        <dbReference type="HAMAP-Rule" id="MF_00237"/>
    </source>
</evidence>
<accession>A0ABQ0A2Z3</accession>
<dbReference type="Proteomes" id="UP001481413">
    <property type="component" value="Unassembled WGS sequence"/>
</dbReference>
<sequence length="112" mass="12440">MFDMGFMELMVIGVLALLVLGPERLPQAARTVGLILGKVRRSVSNFQEDLERQARTDELRAKLRDPASTLLKDEFSDPERDDSPEARQGLAKSVKAIEETPAEPSDTKDVSK</sequence>
<keyword evidence="4 9" id="KW-0812">Transmembrane</keyword>
<proteinExistence type="inferred from homology"/>
<comment type="function">
    <text evidence="9">Part of the twin-arginine translocation (Tat) system that transports large folded proteins containing a characteristic twin-arginine motif in their signal peptide across membranes. Together with TatC, TatB is part of a receptor directly interacting with Tat signal peptides. TatB may form an oligomeric binding site that transiently accommodates folded Tat precursor proteins before their translocation.</text>
</comment>
<gene>
    <name evidence="9 11" type="primary">tatB</name>
    <name evidence="11" type="ORF">NBRC116585_27800</name>
</gene>
<evidence type="ECO:0000256" key="5">
    <source>
        <dbReference type="ARBA" id="ARBA00022927"/>
    </source>
</evidence>
<reference evidence="11 12" key="1">
    <citation type="submission" date="2024-04" db="EMBL/GenBank/DDBJ databases">
        <title>Draft genome sequence of Thalassolituus maritimus NBRC 116585.</title>
        <authorList>
            <person name="Miyakawa T."/>
            <person name="Kusuya Y."/>
            <person name="Miura T."/>
        </authorList>
    </citation>
    <scope>NUCLEOTIDE SEQUENCE [LARGE SCALE GENOMIC DNA]</scope>
    <source>
        <strain evidence="11 12">5NW40-0001</strain>
    </source>
</reference>
<feature type="compositionally biased region" description="Basic and acidic residues" evidence="10">
    <location>
        <begin position="56"/>
        <end position="85"/>
    </location>
</feature>
<dbReference type="PRINTS" id="PR01506">
    <property type="entry name" value="TATBPROTEIN"/>
</dbReference>
<dbReference type="InterPro" id="IPR003369">
    <property type="entry name" value="TatA/B/E"/>
</dbReference>
<organism evidence="11 12">
    <name type="scientific">Thalassolituus maritimus</name>
    <dbReference type="NCBI Taxonomy" id="484498"/>
    <lineage>
        <taxon>Bacteria</taxon>
        <taxon>Pseudomonadati</taxon>
        <taxon>Pseudomonadota</taxon>
        <taxon>Gammaproteobacteria</taxon>
        <taxon>Oceanospirillales</taxon>
        <taxon>Oceanospirillaceae</taxon>
        <taxon>Thalassolituus</taxon>
    </lineage>
</organism>
<evidence type="ECO:0000313" key="11">
    <source>
        <dbReference type="EMBL" id="GAA6146662.1"/>
    </source>
</evidence>
<dbReference type="EMBL" id="BAABWH010000009">
    <property type="protein sequence ID" value="GAA6146662.1"/>
    <property type="molecule type" value="Genomic_DNA"/>
</dbReference>
<evidence type="ECO:0000256" key="8">
    <source>
        <dbReference type="ARBA" id="ARBA00023136"/>
    </source>
</evidence>
<comment type="subcellular location">
    <subcellularLocation>
        <location evidence="9">Cell membrane</location>
        <topology evidence="9">Single-pass membrane protein</topology>
    </subcellularLocation>
    <subcellularLocation>
        <location evidence="1">Membrane</location>
        <topology evidence="1">Single-pass membrane protein</topology>
    </subcellularLocation>
</comment>
<keyword evidence="8 9" id="KW-0472">Membrane</keyword>
<dbReference type="HAMAP" id="MF_00237">
    <property type="entry name" value="TatB"/>
    <property type="match status" value="1"/>
</dbReference>
<protein>
    <recommendedName>
        <fullName evidence="9">Sec-independent protein translocase protein TatB</fullName>
    </recommendedName>
</protein>
<comment type="subunit">
    <text evidence="9">The Tat system comprises two distinct complexes: a TatABC complex, containing multiple copies of TatA, TatB and TatC subunits, and a separate TatA complex, containing only TatA subunits. Substrates initially bind to the TatABC complex, which probably triggers association of the separate TatA complex to form the active translocon.</text>
</comment>
<keyword evidence="2 9" id="KW-0813">Transport</keyword>
<name>A0ABQ0A2Z3_9GAMM</name>
<keyword evidence="6 9" id="KW-1133">Transmembrane helix</keyword>
<evidence type="ECO:0000256" key="10">
    <source>
        <dbReference type="SAM" id="MobiDB-lite"/>
    </source>
</evidence>
<dbReference type="PANTHER" id="PTHR33162">
    <property type="entry name" value="SEC-INDEPENDENT PROTEIN TRANSLOCASE PROTEIN TATA, CHLOROPLASTIC"/>
    <property type="match status" value="1"/>
</dbReference>